<reference evidence="1" key="1">
    <citation type="submission" date="2018-05" db="EMBL/GenBank/DDBJ databases">
        <title>Draft genome of Mucuna pruriens seed.</title>
        <authorList>
            <person name="Nnadi N.E."/>
            <person name="Vos R."/>
            <person name="Hasami M.H."/>
            <person name="Devisetty U.K."/>
            <person name="Aguiy J.C."/>
        </authorList>
    </citation>
    <scope>NUCLEOTIDE SEQUENCE [LARGE SCALE GENOMIC DNA]</scope>
    <source>
        <strain evidence="1">JCA_2017</strain>
    </source>
</reference>
<name>A0A371EPB1_MUCPR</name>
<dbReference type="EMBL" id="QJKJ01012784">
    <property type="protein sequence ID" value="RDX67893.1"/>
    <property type="molecule type" value="Genomic_DNA"/>
</dbReference>
<accession>A0A371EPB1</accession>
<comment type="caution">
    <text evidence="1">The sequence shown here is derived from an EMBL/GenBank/DDBJ whole genome shotgun (WGS) entry which is preliminary data.</text>
</comment>
<gene>
    <name evidence="1" type="ORF">CR513_53179</name>
</gene>
<dbReference type="AlphaFoldDB" id="A0A371EPB1"/>
<sequence length="93" mass="10223">LTKFAHIILVNIKYSFEKLPSLYIQKIEILKSHSKVSWYGSTEVSTFGAEVSHATFALPDGEATTTSFPFKAPREPVIPCPSHAPTIVTTTNS</sequence>
<dbReference type="Proteomes" id="UP000257109">
    <property type="component" value="Unassembled WGS sequence"/>
</dbReference>
<protein>
    <submittedName>
        <fullName evidence="1">Uncharacterized protein</fullName>
    </submittedName>
</protein>
<evidence type="ECO:0000313" key="2">
    <source>
        <dbReference type="Proteomes" id="UP000257109"/>
    </source>
</evidence>
<proteinExistence type="predicted"/>
<feature type="non-terminal residue" evidence="1">
    <location>
        <position position="93"/>
    </location>
</feature>
<organism evidence="1 2">
    <name type="scientific">Mucuna pruriens</name>
    <name type="common">Velvet bean</name>
    <name type="synonym">Dolichos pruriens</name>
    <dbReference type="NCBI Taxonomy" id="157652"/>
    <lineage>
        <taxon>Eukaryota</taxon>
        <taxon>Viridiplantae</taxon>
        <taxon>Streptophyta</taxon>
        <taxon>Embryophyta</taxon>
        <taxon>Tracheophyta</taxon>
        <taxon>Spermatophyta</taxon>
        <taxon>Magnoliopsida</taxon>
        <taxon>eudicotyledons</taxon>
        <taxon>Gunneridae</taxon>
        <taxon>Pentapetalae</taxon>
        <taxon>rosids</taxon>
        <taxon>fabids</taxon>
        <taxon>Fabales</taxon>
        <taxon>Fabaceae</taxon>
        <taxon>Papilionoideae</taxon>
        <taxon>50 kb inversion clade</taxon>
        <taxon>NPAAA clade</taxon>
        <taxon>indigoferoid/millettioid clade</taxon>
        <taxon>Phaseoleae</taxon>
        <taxon>Mucuna</taxon>
    </lineage>
</organism>
<evidence type="ECO:0000313" key="1">
    <source>
        <dbReference type="EMBL" id="RDX67893.1"/>
    </source>
</evidence>
<feature type="non-terminal residue" evidence="1">
    <location>
        <position position="1"/>
    </location>
</feature>
<keyword evidence="2" id="KW-1185">Reference proteome</keyword>